<feature type="domain" description="Nuclear speckle splicing regulatory protein 1 N-terminal" evidence="6">
    <location>
        <begin position="240"/>
        <end position="356"/>
    </location>
</feature>
<organism evidence="7 8">
    <name type="scientific">Arabidopsis thaliana</name>
    <name type="common">Mouse-ear cress</name>
    <dbReference type="NCBI Taxonomy" id="3702"/>
    <lineage>
        <taxon>Eukaryota</taxon>
        <taxon>Viridiplantae</taxon>
        <taxon>Streptophyta</taxon>
        <taxon>Embryophyta</taxon>
        <taxon>Tracheophyta</taxon>
        <taxon>Spermatophyta</taxon>
        <taxon>Magnoliopsida</taxon>
        <taxon>eudicotyledons</taxon>
        <taxon>Gunneridae</taxon>
        <taxon>Pentapetalae</taxon>
        <taxon>rosids</taxon>
        <taxon>malvids</taxon>
        <taxon>Brassicales</taxon>
        <taxon>Brassicaceae</taxon>
        <taxon>Camelineae</taxon>
        <taxon>Arabidopsis</taxon>
    </lineage>
</organism>
<dbReference type="PANTHER" id="PTHR30060:SF0">
    <property type="entry name" value="COILED-COIL PROTEIN (DUF2040)-RELATED"/>
    <property type="match status" value="1"/>
</dbReference>
<evidence type="ECO:0000256" key="2">
    <source>
        <dbReference type="ARBA" id="ARBA00023054"/>
    </source>
</evidence>
<feature type="region of interest" description="Disordered" evidence="4">
    <location>
        <begin position="623"/>
        <end position="665"/>
    </location>
</feature>
<feature type="compositionally biased region" description="Basic and acidic residues" evidence="4">
    <location>
        <begin position="448"/>
        <end position="482"/>
    </location>
</feature>
<comment type="similarity">
    <text evidence="1">Belongs to the NSRP1 family.</text>
</comment>
<evidence type="ECO:0000256" key="3">
    <source>
        <dbReference type="SAM" id="Coils"/>
    </source>
</evidence>
<feature type="compositionally biased region" description="Basic and acidic residues" evidence="4">
    <location>
        <begin position="813"/>
        <end position="825"/>
    </location>
</feature>
<feature type="compositionally biased region" description="Basic and acidic residues" evidence="4">
    <location>
        <begin position="857"/>
        <end position="877"/>
    </location>
</feature>
<dbReference type="Proteomes" id="UP000516314">
    <property type="component" value="Chromosome 2"/>
</dbReference>
<name>A0A7G2EE86_ARATH</name>
<feature type="domain" description="DUF1279" evidence="5">
    <location>
        <begin position="102"/>
        <end position="184"/>
    </location>
</feature>
<dbReference type="AlphaFoldDB" id="A0A7G2EE86"/>
<evidence type="ECO:0000256" key="4">
    <source>
        <dbReference type="SAM" id="MobiDB-lite"/>
    </source>
</evidence>
<feature type="coiled-coil region" evidence="3">
    <location>
        <begin position="717"/>
        <end position="786"/>
    </location>
</feature>
<keyword evidence="2 3" id="KW-0175">Coiled coil</keyword>
<gene>
    <name evidence="7" type="ORF">AT9943_LOCUS7823</name>
</gene>
<protein>
    <submittedName>
        <fullName evidence="7">(thale cress) hypothetical protein</fullName>
    </submittedName>
</protein>
<feature type="region of interest" description="Disordered" evidence="4">
    <location>
        <begin position="47"/>
        <end position="66"/>
    </location>
</feature>
<dbReference type="GO" id="GO:0000381">
    <property type="term" value="P:regulation of alternative mRNA splicing, via spliceosome"/>
    <property type="evidence" value="ECO:0007669"/>
    <property type="project" value="InterPro"/>
</dbReference>
<feature type="region of interest" description="Disordered" evidence="4">
    <location>
        <begin position="813"/>
        <end position="877"/>
    </location>
</feature>
<evidence type="ECO:0000313" key="8">
    <source>
        <dbReference type="Proteomes" id="UP000516314"/>
    </source>
</evidence>
<dbReference type="InterPro" id="IPR009688">
    <property type="entry name" value="FAM210A/B-like_dom"/>
</dbReference>
<evidence type="ECO:0000313" key="7">
    <source>
        <dbReference type="EMBL" id="CAD5319650.1"/>
    </source>
</evidence>
<dbReference type="Pfam" id="PF09745">
    <property type="entry name" value="NSRP1_N"/>
    <property type="match status" value="2"/>
</dbReference>
<feature type="domain" description="Nuclear speckle splicing regulatory protein 1 N-terminal" evidence="6">
    <location>
        <begin position="670"/>
        <end position="786"/>
    </location>
</feature>
<accession>A0A7G2EE86</accession>
<dbReference type="Pfam" id="PF06916">
    <property type="entry name" value="FAM210A-B_dom"/>
    <property type="match status" value="1"/>
</dbReference>
<evidence type="ECO:0000256" key="1">
    <source>
        <dbReference type="ARBA" id="ARBA00010126"/>
    </source>
</evidence>
<reference evidence="7 8" key="1">
    <citation type="submission" date="2020-09" db="EMBL/GenBank/DDBJ databases">
        <authorList>
            <person name="Ashkenazy H."/>
        </authorList>
    </citation>
    <scope>NUCLEOTIDE SEQUENCE [LARGE SCALE GENOMIC DNA]</scope>
    <source>
        <strain evidence="8">cv. Cdm-0</strain>
    </source>
</reference>
<feature type="compositionally biased region" description="Basic and acidic residues" evidence="4">
    <location>
        <begin position="382"/>
        <end position="413"/>
    </location>
</feature>
<feature type="region of interest" description="Disordered" evidence="4">
    <location>
        <begin position="382"/>
        <end position="482"/>
    </location>
</feature>
<proteinExistence type="inferred from homology"/>
<dbReference type="PANTHER" id="PTHR30060">
    <property type="entry name" value="INNER MEMBRANE PROTEIN"/>
    <property type="match status" value="1"/>
</dbReference>
<dbReference type="EMBL" id="LR881467">
    <property type="protein sequence ID" value="CAD5319650.1"/>
    <property type="molecule type" value="Genomic_DNA"/>
</dbReference>
<evidence type="ECO:0000259" key="6">
    <source>
        <dbReference type="Pfam" id="PF09745"/>
    </source>
</evidence>
<dbReference type="InterPro" id="IPR018612">
    <property type="entry name" value="NSRP1_N"/>
</dbReference>
<sequence>MAMMLLQIPPSSSLLNTRNLQIRFFHSSVSASSKKFRCRAVREKAEDIDKNISPPSSSPPPPSAEEVTKKYGLEVGLWKILSSKDDEGSDGDNKKKKSKTDEAKELLAKYGGAYLATSITLSLISFSLCYVLVTSGVDVQALLLKVGISTNETGEKVGAFALAYAAHKAASPIRFPPTVALTPIVANWIGKKVDKEKDDDKNCANFQSILQKFVAPGIEIEDEEEISRQATKTKAHKEIEEQHKKALEEDPSAFSYDEVYDDMKQKAVLPRMQDREERKPRYIQNLMKQAERREKEHEIVYERKLAKEREKDEHLFSDKEKFVTGAYKRKLEEQKKWLAEERLRELREERDDVTKKKDLSDFYFNIGKNVAFGAREVEAKEAEKLEEQRKAEKLEEQRKAEKLEELRKEVTRVEKKRKSPEKEVSPDSGEFGSSRSKSLEPLEAEQAVSEKEMGSDGTEERKSSIKEAAKEVPKAINDQKRREDAIAAAKERFLARKKAKIEEVYFHYKCNRKDTAEKEITDAVTTAKERLRETEKKTESMDVEKVRLSTLPFNASFDPSDPLGFLEKVFEFVGKKSNFLVKDKAVNAIITAVTDAKERLKEEEKESVKQATVKIKKYGLQIRAPSQKKQSSSRPLLRTASIFGEDDEENDVEKEISRQASKTKSLKKIEKQHKKAIEEDPSGFAYDEVYDDIKHEAALPRMQDREEHKSRYIQHIMKQAERREKEHEIVYERKLAKERAKDEHLYSDKEKFVTGPFKRKLEEQKKWLEEERLRELREERDDVTKKNDLSEFYINIGKNVAFGARDIEAREAGRLKELRKEETRKEKKRKSPEKEVSPDSGDFGLSSKKSVKPQDASIKEEAKETQKATREDAIATAKERFLSRKKAKIEK</sequence>
<evidence type="ECO:0000259" key="5">
    <source>
        <dbReference type="Pfam" id="PF06916"/>
    </source>
</evidence>